<sequence>MKLKVKLKKQNTMDFLKLAQTRYTTKHYSSKRVSDEDIAKLKEILRLAPSSINSQPWQFVFISDEATKEAFAKVSLTNEERVRKASHLVVFMANSALPSFEEKLVKAATETGLNFYHKVQKPKGDVGLYAWINNQVYIALGFFLSACASMGIDSTPMEGIVNTEYDKLLNEPQYTTLFAVAIGYRDPEDSNQLHLRPKSRLPLEEVVKDFKL</sequence>
<dbReference type="Pfam" id="PF00881">
    <property type="entry name" value="Nitroreductase"/>
    <property type="match status" value="1"/>
</dbReference>
<dbReference type="CDD" id="cd02149">
    <property type="entry name" value="NfsB-like"/>
    <property type="match status" value="1"/>
</dbReference>
<comment type="similarity">
    <text evidence="1">Belongs to the nitroreductase family.</text>
</comment>
<dbReference type="GO" id="GO:0004155">
    <property type="term" value="F:6,7-dihydropteridine reductase activity"/>
    <property type="evidence" value="ECO:0007669"/>
    <property type="project" value="UniProtKB-EC"/>
</dbReference>
<keyword evidence="3 5" id="KW-0560">Oxidoreductase</keyword>
<organism evidence="5 6">
    <name type="scientific">Capnocytophaga ochracea F0287</name>
    <dbReference type="NCBI Taxonomy" id="873517"/>
    <lineage>
        <taxon>Bacteria</taxon>
        <taxon>Pseudomonadati</taxon>
        <taxon>Bacteroidota</taxon>
        <taxon>Flavobacteriia</taxon>
        <taxon>Flavobacteriales</taxon>
        <taxon>Flavobacteriaceae</taxon>
        <taxon>Capnocytophaga</taxon>
    </lineage>
</organism>
<dbReference type="PANTHER" id="PTHR43673">
    <property type="entry name" value="NAD(P)H NITROREDUCTASE YDGI-RELATED"/>
    <property type="match status" value="1"/>
</dbReference>
<proteinExistence type="inferred from homology"/>
<dbReference type="SUPFAM" id="SSF55469">
    <property type="entry name" value="FMN-dependent nitroreductase-like"/>
    <property type="match status" value="1"/>
</dbReference>
<dbReference type="Gene3D" id="3.40.109.10">
    <property type="entry name" value="NADH Oxidase"/>
    <property type="match status" value="1"/>
</dbReference>
<evidence type="ECO:0000256" key="2">
    <source>
        <dbReference type="ARBA" id="ARBA00022857"/>
    </source>
</evidence>
<evidence type="ECO:0000313" key="6">
    <source>
        <dbReference type="Proteomes" id="UP000005391"/>
    </source>
</evidence>
<feature type="domain" description="Nitroreductase" evidence="4">
    <location>
        <begin position="20"/>
        <end position="184"/>
    </location>
</feature>
<reference evidence="5 6" key="1">
    <citation type="submission" date="2010-10" db="EMBL/GenBank/DDBJ databases">
        <authorList>
            <person name="Muzny D."/>
            <person name="Qin X."/>
            <person name="Deng J."/>
            <person name="Jiang H."/>
            <person name="Liu Y."/>
            <person name="Qu J."/>
            <person name="Song X.-Z."/>
            <person name="Zhang L."/>
            <person name="Thornton R."/>
            <person name="Coyle M."/>
            <person name="Francisco L."/>
            <person name="Jackson L."/>
            <person name="Javaid M."/>
            <person name="Korchina V."/>
            <person name="Kovar C."/>
            <person name="Mata R."/>
            <person name="Mathew T."/>
            <person name="Ngo R."/>
            <person name="Nguyen L."/>
            <person name="Nguyen N."/>
            <person name="Okwuonu G."/>
            <person name="Ongeri F."/>
            <person name="Pham C."/>
            <person name="Simmons D."/>
            <person name="Wilczek-Boney K."/>
            <person name="Hale W."/>
            <person name="Jakkamsetti A."/>
            <person name="Pham P."/>
            <person name="Ruth R."/>
            <person name="San Lucas F."/>
            <person name="Warren J."/>
            <person name="Zhang J."/>
            <person name="Zhao Z."/>
            <person name="Zhou C."/>
            <person name="Zhu D."/>
            <person name="Lee S."/>
            <person name="Bess C."/>
            <person name="Blankenburg K."/>
            <person name="Forbes L."/>
            <person name="Fu Q."/>
            <person name="Gubbala S."/>
            <person name="Hirani K."/>
            <person name="Jayaseelan J.C."/>
            <person name="Lara F."/>
            <person name="Munidasa M."/>
            <person name="Palculict T."/>
            <person name="Patil S."/>
            <person name="Pu L.-L."/>
            <person name="Saada N."/>
            <person name="Tang L."/>
            <person name="Weissenberger G."/>
            <person name="Zhu Y."/>
            <person name="Hemphill L."/>
            <person name="Shang Y."/>
            <person name="Youmans B."/>
            <person name="Ayvaz T."/>
            <person name="Ross M."/>
            <person name="Santibanez J."/>
            <person name="Aqrawi P."/>
            <person name="Gross S."/>
            <person name="Joshi V."/>
            <person name="Fowler G."/>
            <person name="Nazareth L."/>
            <person name="Reid J."/>
            <person name="Worley K."/>
            <person name="Petrosino J."/>
            <person name="Highlander S."/>
            <person name="Gibbs R."/>
        </authorList>
    </citation>
    <scope>NUCLEOTIDE SEQUENCE [LARGE SCALE GENOMIC DNA]</scope>
    <source>
        <strain evidence="5 6">F0287</strain>
    </source>
</reference>
<gene>
    <name evidence="5" type="primary">nfnB</name>
    <name evidence="5" type="ORF">HMPREF1977_1410</name>
</gene>
<evidence type="ECO:0000259" key="4">
    <source>
        <dbReference type="Pfam" id="PF00881"/>
    </source>
</evidence>
<comment type="caution">
    <text evidence="5">The sequence shown here is derived from an EMBL/GenBank/DDBJ whole genome shotgun (WGS) entry which is preliminary data.</text>
</comment>
<name>E4MSQ0_CAPOC</name>
<dbReference type="EC" id="1.5.1.34" evidence="5"/>
<evidence type="ECO:0000256" key="3">
    <source>
        <dbReference type="ARBA" id="ARBA00023002"/>
    </source>
</evidence>
<dbReference type="HOGENOM" id="CLU_070764_4_1_10"/>
<dbReference type="PANTHER" id="PTHR43673:SF10">
    <property type="entry name" value="NADH DEHYDROGENASE_NAD(P)H NITROREDUCTASE XCC3605-RELATED"/>
    <property type="match status" value="1"/>
</dbReference>
<keyword evidence="2" id="KW-0521">NADP</keyword>
<dbReference type="EMBL" id="AEOH01000038">
    <property type="protein sequence ID" value="EFS97294.1"/>
    <property type="molecule type" value="Genomic_DNA"/>
</dbReference>
<evidence type="ECO:0000313" key="5">
    <source>
        <dbReference type="EMBL" id="EFS97294.1"/>
    </source>
</evidence>
<dbReference type="eggNOG" id="COG0778">
    <property type="taxonomic scope" value="Bacteria"/>
</dbReference>
<dbReference type="Proteomes" id="UP000005391">
    <property type="component" value="Unassembled WGS sequence"/>
</dbReference>
<dbReference type="InterPro" id="IPR033878">
    <property type="entry name" value="NfsB-like"/>
</dbReference>
<dbReference type="InterPro" id="IPR029479">
    <property type="entry name" value="Nitroreductase"/>
</dbReference>
<evidence type="ECO:0000256" key="1">
    <source>
        <dbReference type="ARBA" id="ARBA00007118"/>
    </source>
</evidence>
<dbReference type="InterPro" id="IPR000415">
    <property type="entry name" value="Nitroreductase-like"/>
</dbReference>
<accession>E4MSQ0</accession>
<protein>
    <submittedName>
        <fullName evidence="5">Nitroreductase family protein</fullName>
        <ecNumber evidence="5">1.5.1.34</ecNumber>
    </submittedName>
</protein>
<dbReference type="AlphaFoldDB" id="E4MSQ0"/>